<evidence type="ECO:0000313" key="2">
    <source>
        <dbReference type="EMBL" id="KAK8009527.1"/>
    </source>
</evidence>
<keyword evidence="1" id="KW-0732">Signal</keyword>
<comment type="caution">
    <text evidence="2">The sequence shown here is derived from an EMBL/GenBank/DDBJ whole genome shotgun (WGS) entry which is preliminary data.</text>
</comment>
<proteinExistence type="predicted"/>
<gene>
    <name evidence="2" type="ORF">PG991_012078</name>
</gene>
<reference evidence="2 3" key="1">
    <citation type="submission" date="2023-01" db="EMBL/GenBank/DDBJ databases">
        <title>Analysis of 21 Apiospora genomes using comparative genomics revels a genus with tremendous synthesis potential of carbohydrate active enzymes and secondary metabolites.</title>
        <authorList>
            <person name="Sorensen T."/>
        </authorList>
    </citation>
    <scope>NUCLEOTIDE SEQUENCE [LARGE SCALE GENOMIC DNA]</scope>
    <source>
        <strain evidence="2 3">CBS 20057</strain>
    </source>
</reference>
<feature type="signal peptide" evidence="1">
    <location>
        <begin position="1"/>
        <end position="20"/>
    </location>
</feature>
<keyword evidence="3" id="KW-1185">Reference proteome</keyword>
<dbReference type="PANTHER" id="PTHR35605">
    <property type="entry name" value="ECP2 EFFECTOR PROTEIN DOMAIN-CONTAINING PROTEIN-RELATED"/>
    <property type="match status" value="1"/>
</dbReference>
<evidence type="ECO:0000313" key="3">
    <source>
        <dbReference type="Proteomes" id="UP001396898"/>
    </source>
</evidence>
<name>A0ABR1RH77_9PEZI</name>
<protein>
    <submittedName>
        <fullName evidence="2">Uncharacterized protein</fullName>
    </submittedName>
</protein>
<dbReference type="Proteomes" id="UP001396898">
    <property type="component" value="Unassembled WGS sequence"/>
</dbReference>
<dbReference type="EMBL" id="JAQQWI010000016">
    <property type="protein sequence ID" value="KAK8009527.1"/>
    <property type="molecule type" value="Genomic_DNA"/>
</dbReference>
<dbReference type="PANTHER" id="PTHR35605:SF1">
    <property type="entry name" value="ECP2 EFFECTOR PROTEIN DOMAIN-CONTAINING PROTEIN-RELATED"/>
    <property type="match status" value="1"/>
</dbReference>
<evidence type="ECO:0000256" key="1">
    <source>
        <dbReference type="SAM" id="SignalP"/>
    </source>
</evidence>
<accession>A0ABR1RH77</accession>
<feature type="chain" id="PRO_5045437962" evidence="1">
    <location>
        <begin position="21"/>
        <end position="188"/>
    </location>
</feature>
<sequence length="188" mass="19762">MRFSSGLILVNSAIAKVVLGALPQAPIPGYGVEPLQWAVEVAPGQTELLNGTVQQVHEQVLQINPEFKLSPQPRELQTQTRPHKRDGVICFQPYVSNDHWADGIDAIRQLPGAPSLGPGPAACGVVSCVLDSAVWLCNDNTTPLSVVGFGQMADASQAALNACSQIPTGQHVVHASSQTSKPAIGTLS</sequence>
<organism evidence="2 3">
    <name type="scientific">Apiospora marii</name>
    <dbReference type="NCBI Taxonomy" id="335849"/>
    <lineage>
        <taxon>Eukaryota</taxon>
        <taxon>Fungi</taxon>
        <taxon>Dikarya</taxon>
        <taxon>Ascomycota</taxon>
        <taxon>Pezizomycotina</taxon>
        <taxon>Sordariomycetes</taxon>
        <taxon>Xylariomycetidae</taxon>
        <taxon>Amphisphaeriales</taxon>
        <taxon>Apiosporaceae</taxon>
        <taxon>Apiospora</taxon>
    </lineage>
</organism>